<protein>
    <recommendedName>
        <fullName evidence="3 4">Single-stranded DNA-binding protein</fullName>
        <shortName evidence="3">SSB</shortName>
    </recommendedName>
</protein>
<name>A0ABU1MME5_9SPHN</name>
<keyword evidence="7" id="KW-1185">Reference proteome</keyword>
<feature type="compositionally biased region" description="Polar residues" evidence="5">
    <location>
        <begin position="109"/>
        <end position="121"/>
    </location>
</feature>
<feature type="compositionally biased region" description="Basic and acidic residues" evidence="5">
    <location>
        <begin position="125"/>
        <end position="134"/>
    </location>
</feature>
<gene>
    <name evidence="6" type="ORF">J2792_002390</name>
</gene>
<dbReference type="HAMAP" id="MF_00984">
    <property type="entry name" value="SSB"/>
    <property type="match status" value="1"/>
</dbReference>
<evidence type="ECO:0000256" key="1">
    <source>
        <dbReference type="ARBA" id="ARBA00023125"/>
    </source>
</evidence>
<dbReference type="SUPFAM" id="SSF50249">
    <property type="entry name" value="Nucleic acid-binding proteins"/>
    <property type="match status" value="1"/>
</dbReference>
<evidence type="ECO:0000313" key="7">
    <source>
        <dbReference type="Proteomes" id="UP001184150"/>
    </source>
</evidence>
<dbReference type="Gene3D" id="2.40.50.140">
    <property type="entry name" value="Nucleic acid-binding proteins"/>
    <property type="match status" value="1"/>
</dbReference>
<dbReference type="RefSeq" id="WP_309805388.1">
    <property type="nucleotide sequence ID" value="NZ_JAVDRD010000005.1"/>
</dbReference>
<feature type="compositionally biased region" description="Low complexity" evidence="5">
    <location>
        <begin position="137"/>
        <end position="149"/>
    </location>
</feature>
<dbReference type="InterPro" id="IPR012340">
    <property type="entry name" value="NA-bd_OB-fold"/>
</dbReference>
<dbReference type="PANTHER" id="PTHR10302:SF27">
    <property type="entry name" value="SINGLE-STRANDED DNA-BINDING PROTEIN"/>
    <property type="match status" value="1"/>
</dbReference>
<evidence type="ECO:0000256" key="5">
    <source>
        <dbReference type="SAM" id="MobiDB-lite"/>
    </source>
</evidence>
<dbReference type="Proteomes" id="UP001184150">
    <property type="component" value="Unassembled WGS sequence"/>
</dbReference>
<dbReference type="EMBL" id="JAVDRD010000005">
    <property type="protein sequence ID" value="MDR6511518.1"/>
    <property type="molecule type" value="Genomic_DNA"/>
</dbReference>
<dbReference type="PROSITE" id="PS50935">
    <property type="entry name" value="SSB"/>
    <property type="match status" value="1"/>
</dbReference>
<dbReference type="GO" id="GO:0003677">
    <property type="term" value="F:DNA binding"/>
    <property type="evidence" value="ECO:0007669"/>
    <property type="project" value="UniProtKB-KW"/>
</dbReference>
<dbReference type="Pfam" id="PF00436">
    <property type="entry name" value="SSB"/>
    <property type="match status" value="1"/>
</dbReference>
<dbReference type="NCBIfam" id="TIGR00621">
    <property type="entry name" value="ssb"/>
    <property type="match status" value="1"/>
</dbReference>
<organism evidence="6 7">
    <name type="scientific">Novosphingobium capsulatum</name>
    <dbReference type="NCBI Taxonomy" id="13688"/>
    <lineage>
        <taxon>Bacteria</taxon>
        <taxon>Pseudomonadati</taxon>
        <taxon>Pseudomonadota</taxon>
        <taxon>Alphaproteobacteria</taxon>
        <taxon>Sphingomonadales</taxon>
        <taxon>Sphingomonadaceae</taxon>
        <taxon>Novosphingobium</taxon>
    </lineage>
</organism>
<comment type="subunit">
    <text evidence="3">Homotetramer.</text>
</comment>
<accession>A0ABU1MME5</accession>
<dbReference type="InterPro" id="IPR000424">
    <property type="entry name" value="Primosome_PriB/ssb"/>
</dbReference>
<evidence type="ECO:0000256" key="4">
    <source>
        <dbReference type="RuleBase" id="RU000524"/>
    </source>
</evidence>
<dbReference type="PANTHER" id="PTHR10302">
    <property type="entry name" value="SINGLE-STRANDED DNA-BINDING PROTEIN"/>
    <property type="match status" value="1"/>
</dbReference>
<evidence type="ECO:0000256" key="2">
    <source>
        <dbReference type="ARBA" id="ARBA00023172"/>
    </source>
</evidence>
<keyword evidence="2" id="KW-0233">DNA recombination</keyword>
<evidence type="ECO:0000313" key="6">
    <source>
        <dbReference type="EMBL" id="MDR6511518.1"/>
    </source>
</evidence>
<dbReference type="InterPro" id="IPR011344">
    <property type="entry name" value="ssDNA-bd"/>
</dbReference>
<keyword evidence="1 3" id="KW-0238">DNA-binding</keyword>
<feature type="region of interest" description="Disordered" evidence="5">
    <location>
        <begin position="108"/>
        <end position="160"/>
    </location>
</feature>
<comment type="caution">
    <text evidence="6">The sequence shown here is derived from an EMBL/GenBank/DDBJ whole genome shotgun (WGS) entry which is preliminary data.</text>
</comment>
<proteinExistence type="inferred from homology"/>
<comment type="caution">
    <text evidence="3">Lacks conserved residue(s) required for the propagation of feature annotation.</text>
</comment>
<reference evidence="6 7" key="1">
    <citation type="submission" date="2023-07" db="EMBL/GenBank/DDBJ databases">
        <title>Sorghum-associated microbial communities from plants grown in Nebraska, USA.</title>
        <authorList>
            <person name="Schachtman D."/>
        </authorList>
    </citation>
    <scope>NUCLEOTIDE SEQUENCE [LARGE SCALE GENOMIC DNA]</scope>
    <source>
        <strain evidence="6 7">DS1027</strain>
    </source>
</reference>
<evidence type="ECO:0000256" key="3">
    <source>
        <dbReference type="HAMAP-Rule" id="MF_00984"/>
    </source>
</evidence>
<sequence length="160" mass="17568">MAGSVNKCILVGNLGADPEVKSFQNGGQICNLRIATSESWKDRQTGERKERTEWHSVTIQSEGLVGVAQRYLRKGSKVYIEGQLRTRKWQDQSGQDRYSTEVVVAGANGSLTMLDSPQNSQGGDGRGERKRGYDDNSSVGWGNSSGSRSLADELDDDLPW</sequence>
<dbReference type="CDD" id="cd04496">
    <property type="entry name" value="SSB_OBF"/>
    <property type="match status" value="1"/>
</dbReference>